<proteinExistence type="predicted"/>
<dbReference type="EnsemblBacteria" id="BAG05097">
    <property type="protein sequence ID" value="BAG05097"/>
    <property type="gene ID" value="MAE_52750"/>
</dbReference>
<dbReference type="Proteomes" id="UP000001510">
    <property type="component" value="Chromosome"/>
</dbReference>
<reference evidence="1 2" key="1">
    <citation type="journal article" date="2007" name="DNA Res.">
        <title>Complete genomic structure of the bloom-forming toxic cyanobacterium Microcystis aeruginosa NIES-843.</title>
        <authorList>
            <person name="Kaneko T."/>
            <person name="Nakajima N."/>
            <person name="Okamoto S."/>
            <person name="Suzuki I."/>
            <person name="Tanabe Y."/>
            <person name="Tamaoki M."/>
            <person name="Nakamura Y."/>
            <person name="Kasai F."/>
            <person name="Watanabe A."/>
            <person name="Kawashima K."/>
            <person name="Kishida Y."/>
            <person name="Ono A."/>
            <person name="Shimizu Y."/>
            <person name="Takahashi C."/>
            <person name="Minami C."/>
            <person name="Fujishiro T."/>
            <person name="Kohara M."/>
            <person name="Katoh M."/>
            <person name="Nakazaki N."/>
            <person name="Nakayama S."/>
            <person name="Yamada M."/>
            <person name="Tabata S."/>
            <person name="Watanabe M.M."/>
        </authorList>
    </citation>
    <scope>NUCLEOTIDE SEQUENCE [LARGE SCALE GENOMIC DNA]</scope>
    <source>
        <strain evidence="2">NIES-843 / IAM M-247</strain>
    </source>
</reference>
<organism evidence="1 2">
    <name type="scientific">Microcystis aeruginosa (strain NIES-843 / IAM M-2473)</name>
    <dbReference type="NCBI Taxonomy" id="449447"/>
    <lineage>
        <taxon>Bacteria</taxon>
        <taxon>Bacillati</taxon>
        <taxon>Cyanobacteriota</taxon>
        <taxon>Cyanophyceae</taxon>
        <taxon>Oscillatoriophycideae</taxon>
        <taxon>Chroococcales</taxon>
        <taxon>Microcystaceae</taxon>
        <taxon>Microcystis</taxon>
    </lineage>
</organism>
<dbReference type="BioCyc" id="MAER449447:MAE_RS22945-MONOMER"/>
<dbReference type="HOGENOM" id="CLU_2343538_0_0_3"/>
<dbReference type="KEGG" id="mar:MAE_52750"/>
<keyword evidence="2" id="KW-1185">Reference proteome</keyword>
<accession>B0JY59</accession>
<dbReference type="AlphaFoldDB" id="B0JY59"/>
<evidence type="ECO:0000313" key="2">
    <source>
        <dbReference type="Proteomes" id="UP000001510"/>
    </source>
</evidence>
<dbReference type="EMBL" id="AP009552">
    <property type="protein sequence ID" value="BAG05097.1"/>
    <property type="molecule type" value="Genomic_DNA"/>
</dbReference>
<evidence type="ECO:0000313" key="1">
    <source>
        <dbReference type="EMBL" id="BAG05097.1"/>
    </source>
</evidence>
<gene>
    <name evidence="1" type="ordered locus">MAE_52750</name>
</gene>
<dbReference type="PaxDb" id="449447-MAE_52750"/>
<protein>
    <submittedName>
        <fullName evidence="1">Uncharacterized protein</fullName>
    </submittedName>
</protein>
<name>B0JY59_MICAN</name>
<sequence length="99" mass="10080">MEVSNTRLDRTAGPLGDILDLDSSSSAISGIGVLTSSLVSGTNYYLSGSYSGNVFTISTDGSSLDALIIQGAEAAFSSNASSVLLRLVNSNNLVAGNFI</sequence>